<dbReference type="SUPFAM" id="SSF50475">
    <property type="entry name" value="FMN-binding split barrel"/>
    <property type="match status" value="1"/>
</dbReference>
<dbReference type="InterPro" id="IPR012349">
    <property type="entry name" value="Split_barrel_FMN-bd"/>
</dbReference>
<dbReference type="Proteomes" id="UP001302745">
    <property type="component" value="Unassembled WGS sequence"/>
</dbReference>
<dbReference type="InterPro" id="IPR007396">
    <property type="entry name" value="TR_PAI2-type"/>
</dbReference>
<evidence type="ECO:0000313" key="2">
    <source>
        <dbReference type="Proteomes" id="UP001302745"/>
    </source>
</evidence>
<dbReference type="Gene3D" id="2.30.110.10">
    <property type="entry name" value="Electron Transport, Fmn-binding Protein, Chain A"/>
    <property type="match status" value="1"/>
</dbReference>
<dbReference type="EMBL" id="MU856921">
    <property type="protein sequence ID" value="KAK4154084.1"/>
    <property type="molecule type" value="Genomic_DNA"/>
</dbReference>
<organism evidence="1 2">
    <name type="scientific">Chaetomidium leptoderma</name>
    <dbReference type="NCBI Taxonomy" id="669021"/>
    <lineage>
        <taxon>Eukaryota</taxon>
        <taxon>Fungi</taxon>
        <taxon>Dikarya</taxon>
        <taxon>Ascomycota</taxon>
        <taxon>Pezizomycotina</taxon>
        <taxon>Sordariomycetes</taxon>
        <taxon>Sordariomycetidae</taxon>
        <taxon>Sordariales</taxon>
        <taxon>Chaetomiaceae</taxon>
        <taxon>Chaetomidium</taxon>
    </lineage>
</organism>
<keyword evidence="2" id="KW-1185">Reference proteome</keyword>
<proteinExistence type="predicted"/>
<dbReference type="Pfam" id="PF04299">
    <property type="entry name" value="FMN_bind_2"/>
    <property type="match status" value="1"/>
</dbReference>
<reference evidence="1" key="1">
    <citation type="journal article" date="2023" name="Mol. Phylogenet. Evol.">
        <title>Genome-scale phylogeny and comparative genomics of the fungal order Sordariales.</title>
        <authorList>
            <person name="Hensen N."/>
            <person name="Bonometti L."/>
            <person name="Westerberg I."/>
            <person name="Brannstrom I.O."/>
            <person name="Guillou S."/>
            <person name="Cros-Aarteil S."/>
            <person name="Calhoun S."/>
            <person name="Haridas S."/>
            <person name="Kuo A."/>
            <person name="Mondo S."/>
            <person name="Pangilinan J."/>
            <person name="Riley R."/>
            <person name="LaButti K."/>
            <person name="Andreopoulos B."/>
            <person name="Lipzen A."/>
            <person name="Chen C."/>
            <person name="Yan M."/>
            <person name="Daum C."/>
            <person name="Ng V."/>
            <person name="Clum A."/>
            <person name="Steindorff A."/>
            <person name="Ohm R.A."/>
            <person name="Martin F."/>
            <person name="Silar P."/>
            <person name="Natvig D.O."/>
            <person name="Lalanne C."/>
            <person name="Gautier V."/>
            <person name="Ament-Velasquez S.L."/>
            <person name="Kruys A."/>
            <person name="Hutchinson M.I."/>
            <person name="Powell A.J."/>
            <person name="Barry K."/>
            <person name="Miller A.N."/>
            <person name="Grigoriev I.V."/>
            <person name="Debuchy R."/>
            <person name="Gladieux P."/>
            <person name="Hiltunen Thoren M."/>
            <person name="Johannesson H."/>
        </authorList>
    </citation>
    <scope>NUCLEOTIDE SEQUENCE</scope>
    <source>
        <strain evidence="1">CBS 538.74</strain>
    </source>
</reference>
<dbReference type="PANTHER" id="PTHR35802:SF1">
    <property type="entry name" value="PROTEASE SYNTHASE AND SPORULATION PROTEIN PAI 2"/>
    <property type="match status" value="1"/>
</dbReference>
<evidence type="ECO:0008006" key="3">
    <source>
        <dbReference type="Google" id="ProtNLM"/>
    </source>
</evidence>
<sequence>MHVRGVHAESSIPVLRQLVRDNPLGMLITGVSSDEHAFLQASHIPFLLDVDDESGETELGRLRGHLARQNPQSKAVVDALKRPDKPASGSNVLEQEVPVIFTANVQHYVTPRFYVETKPTTAKVVPTWNYAAVQVYGRATVYFDGPETSAFLSKQIDDLSHHTETSIMNYTGVGDRPGPWKVEQAPERYIELMKRNV</sequence>
<protein>
    <recommendedName>
        <fullName evidence="3">Transcriptional regulator</fullName>
    </recommendedName>
</protein>
<reference evidence="1" key="2">
    <citation type="submission" date="2023-05" db="EMBL/GenBank/DDBJ databases">
        <authorList>
            <consortium name="Lawrence Berkeley National Laboratory"/>
            <person name="Steindorff A."/>
            <person name="Hensen N."/>
            <person name="Bonometti L."/>
            <person name="Westerberg I."/>
            <person name="Brannstrom I.O."/>
            <person name="Guillou S."/>
            <person name="Cros-Aarteil S."/>
            <person name="Calhoun S."/>
            <person name="Haridas S."/>
            <person name="Kuo A."/>
            <person name="Mondo S."/>
            <person name="Pangilinan J."/>
            <person name="Riley R."/>
            <person name="Labutti K."/>
            <person name="Andreopoulos B."/>
            <person name="Lipzen A."/>
            <person name="Chen C."/>
            <person name="Yanf M."/>
            <person name="Daum C."/>
            <person name="Ng V."/>
            <person name="Clum A."/>
            <person name="Ohm R."/>
            <person name="Martin F."/>
            <person name="Silar P."/>
            <person name="Natvig D."/>
            <person name="Lalanne C."/>
            <person name="Gautier V."/>
            <person name="Ament-Velasquez S.L."/>
            <person name="Kruys A."/>
            <person name="Hutchinson M.I."/>
            <person name="Powell A.J."/>
            <person name="Barry K."/>
            <person name="Miller A.N."/>
            <person name="Grigoriev I.V."/>
            <person name="Debuchy R."/>
            <person name="Gladieux P."/>
            <person name="Thoren M.H."/>
            <person name="Johannesson H."/>
        </authorList>
    </citation>
    <scope>NUCLEOTIDE SEQUENCE</scope>
    <source>
        <strain evidence="1">CBS 538.74</strain>
    </source>
</reference>
<accession>A0AAN6VMV5</accession>
<evidence type="ECO:0000313" key="1">
    <source>
        <dbReference type="EMBL" id="KAK4154084.1"/>
    </source>
</evidence>
<gene>
    <name evidence="1" type="ORF">C8A00DRAFT_33109</name>
</gene>
<name>A0AAN6VMV5_9PEZI</name>
<dbReference type="AlphaFoldDB" id="A0AAN6VMV5"/>
<dbReference type="PANTHER" id="PTHR35802">
    <property type="entry name" value="PROTEASE SYNTHASE AND SPORULATION PROTEIN PAI 2"/>
    <property type="match status" value="1"/>
</dbReference>
<comment type="caution">
    <text evidence="1">The sequence shown here is derived from an EMBL/GenBank/DDBJ whole genome shotgun (WGS) entry which is preliminary data.</text>
</comment>